<evidence type="ECO:0000313" key="9">
    <source>
        <dbReference type="Proteomes" id="UP000273154"/>
    </source>
</evidence>
<evidence type="ECO:0000256" key="1">
    <source>
        <dbReference type="ARBA" id="ARBA00022603"/>
    </source>
</evidence>
<dbReference type="PANTHER" id="PTHR47313:SF1">
    <property type="entry name" value="RIBOSOMAL RNA LARGE SUBUNIT METHYLTRANSFERASE K_L"/>
    <property type="match status" value="1"/>
</dbReference>
<feature type="compositionally biased region" description="Basic and acidic residues" evidence="6">
    <location>
        <begin position="851"/>
        <end position="867"/>
    </location>
</feature>
<keyword evidence="5" id="KW-0694">RNA-binding</keyword>
<dbReference type="NCBIfam" id="NF008748">
    <property type="entry name" value="PRK11783.1"/>
    <property type="match status" value="1"/>
</dbReference>
<dbReference type="CDD" id="cd11715">
    <property type="entry name" value="THUMP_AdoMetMT"/>
    <property type="match status" value="1"/>
</dbReference>
<dbReference type="SUPFAM" id="SSF53335">
    <property type="entry name" value="S-adenosyl-L-methionine-dependent methyltransferases"/>
    <property type="match status" value="1"/>
</dbReference>
<keyword evidence="2 4" id="KW-0808">Transferase</keyword>
<comment type="similarity">
    <text evidence="4">Belongs to the methyltransferase superfamily. RlmKL family.</text>
</comment>
<proteinExistence type="inferred from homology"/>
<dbReference type="Pfam" id="PF10672">
    <property type="entry name" value="Methyltrans_SAM"/>
    <property type="match status" value="1"/>
</dbReference>
<comment type="catalytic activity">
    <reaction evidence="4">
        <text>guanosine(2069) in 23S rRNA + S-adenosyl-L-methionine = N(2)-methylguanosine(2069) in 23S rRNA + S-adenosyl-L-homocysteine + H(+)</text>
        <dbReference type="Rhea" id="RHEA:43772"/>
        <dbReference type="Rhea" id="RHEA-COMP:10688"/>
        <dbReference type="Rhea" id="RHEA-COMP:10689"/>
        <dbReference type="ChEBI" id="CHEBI:15378"/>
        <dbReference type="ChEBI" id="CHEBI:57856"/>
        <dbReference type="ChEBI" id="CHEBI:59789"/>
        <dbReference type="ChEBI" id="CHEBI:74269"/>
        <dbReference type="ChEBI" id="CHEBI:74481"/>
        <dbReference type="EC" id="2.1.1.264"/>
    </reaction>
</comment>
<feature type="compositionally biased region" description="Basic and acidic residues" evidence="6">
    <location>
        <begin position="874"/>
        <end position="883"/>
    </location>
</feature>
<name>A0A3G9K521_9ACTN</name>
<comment type="catalytic activity">
    <reaction evidence="4">
        <text>guanosine(2445) in 23S rRNA + S-adenosyl-L-methionine = N(2)-methylguanosine(2445) in 23S rRNA + S-adenosyl-L-homocysteine + H(+)</text>
        <dbReference type="Rhea" id="RHEA:42740"/>
        <dbReference type="Rhea" id="RHEA-COMP:10215"/>
        <dbReference type="Rhea" id="RHEA-COMP:10216"/>
        <dbReference type="ChEBI" id="CHEBI:15378"/>
        <dbReference type="ChEBI" id="CHEBI:57856"/>
        <dbReference type="ChEBI" id="CHEBI:59789"/>
        <dbReference type="ChEBI" id="CHEBI:74269"/>
        <dbReference type="ChEBI" id="CHEBI:74481"/>
        <dbReference type="EC" id="2.1.1.173"/>
    </reaction>
</comment>
<evidence type="ECO:0000256" key="3">
    <source>
        <dbReference type="ARBA" id="ARBA00022691"/>
    </source>
</evidence>
<dbReference type="EMBL" id="AP019367">
    <property type="protein sequence ID" value="BBH49732.1"/>
    <property type="molecule type" value="Genomic_DNA"/>
</dbReference>
<keyword evidence="4" id="KW-0698">rRNA processing</keyword>
<dbReference type="Gene3D" id="3.30.750.80">
    <property type="entry name" value="RNA methyltransferase domain (HRMD) like"/>
    <property type="match status" value="1"/>
</dbReference>
<feature type="compositionally biased region" description="Basic and acidic residues" evidence="6">
    <location>
        <begin position="808"/>
        <end position="823"/>
    </location>
</feature>
<dbReference type="Proteomes" id="UP000273154">
    <property type="component" value="Chromosome"/>
</dbReference>
<dbReference type="CDD" id="cd02440">
    <property type="entry name" value="AdoMet_MTases"/>
    <property type="match status" value="1"/>
</dbReference>
<protein>
    <recommendedName>
        <fullName evidence="4">Ribosomal RNA large subunit methyltransferase K/L</fullName>
    </recommendedName>
    <domain>
        <recommendedName>
            <fullName evidence="4">23S rRNA m2G2445 methyltransferase</fullName>
            <ecNumber evidence="4">2.1.1.173</ecNumber>
        </recommendedName>
        <alternativeName>
            <fullName evidence="4">rRNA (guanine-N(2)-)-methyltransferase RlmL</fullName>
        </alternativeName>
    </domain>
    <domain>
        <recommendedName>
            <fullName evidence="4">23S rRNA m7G2069 methyltransferase</fullName>
            <ecNumber evidence="4">2.1.1.264</ecNumber>
        </recommendedName>
        <alternativeName>
            <fullName evidence="4">rRNA (guanine-N(7)-)-methyltransferase RlmK</fullName>
        </alternativeName>
    </domain>
</protein>
<sequence>MVTREVIDMTDTQAPSTALEFFATCPKGFEQLLAGELASLGAEGVRALHGQVAFSGNLETAYRACLWSRIASRVVLVLSHAASADADELYEGLYELPWENHIALTSTFAVDAHGTNNELRNTQFIALRAKDAVCDRLQAKLGARPSVETRNPDVTIVVRVRNNRMTCGIDLSGDPLFRRGTSRRAADDGLGGMRPDYAAAMLAAGAWHRLVRHGSPTLVAAFSGSGMLVSEAAGIALDRAPGLLRSRWGFTGWLGHDEKAWDALLEEADERAARGAEKAGELTLVTVDPRRGAASAANAALRASGIEAKLTHLSSADEIASALAGAETARTLATVDLSWLEPDEPAREVAAISLAACVADALPAGAGIVALAQGPTLGAALSLEPTGSLETFLGRDAADITTYEAGRALAASDAEAPATPAARATVTLKDGTRVPVLVPQSDQFAARLAKVAKLRAKWARREDVSCYRIYDADLPDYAVAIDLYEASEQSRGADAHARWLVVQEYAAPKDIDHELAHRRLLDVLAIAPRVMGVDAGNVTLRVRRRAKGGSQYANEGKAEERRSRRDRLALAPGAHLVDEGGLTFEVNLAERLDTGLFLDHRDVRARVREMAKETLGSKRFLNLFAYTGTATCYAADGGAKHTTTVDLSRTYLDWAERNMERNGFTGRDHEFVQADVVRWVTEQRHTYNRWDLVFCDPPTFSNSKRMGRDVFDVQRDHAELLIGISRLLTANGVCLFSCNLRGFEPDVEKLARAGVQIADVTEGTIPEDFKRNAKIHHVYLVKRTPRPEGAPTSAAPACAQGSAGRTPARPDSRANEARRDERPYGSQGGRPRYGAGRRDDRDAGQRGPHGLRGDRPYGSDRREERSRNASRPYGSDRREERNHGAGRPYGAGPHDSRGSARPYGAGSRDARGDRPRYDAARPDGPRPHTARSQGPMRPLMGNGPRPSQYGGAGRPRLQGNGPRPSQFGGGHRGRNDGPTEGGRTNR</sequence>
<feature type="compositionally biased region" description="Basic and acidic residues" evidence="6">
    <location>
        <begin position="908"/>
        <end position="926"/>
    </location>
</feature>
<dbReference type="Pfam" id="PF02926">
    <property type="entry name" value="THUMP"/>
    <property type="match status" value="1"/>
</dbReference>
<organism evidence="8 9">
    <name type="scientific">Parolsenella catena</name>
    <dbReference type="NCBI Taxonomy" id="2003188"/>
    <lineage>
        <taxon>Bacteria</taxon>
        <taxon>Bacillati</taxon>
        <taxon>Actinomycetota</taxon>
        <taxon>Coriobacteriia</taxon>
        <taxon>Coriobacteriales</taxon>
        <taxon>Atopobiaceae</taxon>
        <taxon>Parolsenella</taxon>
    </lineage>
</organism>
<dbReference type="GO" id="GO:0070043">
    <property type="term" value="F:rRNA (guanine-N7-)-methyltransferase activity"/>
    <property type="evidence" value="ECO:0007669"/>
    <property type="project" value="UniProtKB-UniRule"/>
</dbReference>
<evidence type="ECO:0000256" key="4">
    <source>
        <dbReference type="HAMAP-Rule" id="MF_01858"/>
    </source>
</evidence>
<dbReference type="GO" id="GO:0003723">
    <property type="term" value="F:RNA binding"/>
    <property type="evidence" value="ECO:0007669"/>
    <property type="project" value="UniProtKB-UniRule"/>
</dbReference>
<evidence type="ECO:0000256" key="2">
    <source>
        <dbReference type="ARBA" id="ARBA00022679"/>
    </source>
</evidence>
<dbReference type="KEGG" id="pcat:Pcatena_03190"/>
<dbReference type="InterPro" id="IPR019614">
    <property type="entry name" value="SAM-dep_methyl-trfase"/>
</dbReference>
<reference evidence="9" key="1">
    <citation type="submission" date="2018-11" db="EMBL/GenBank/DDBJ databases">
        <title>Comparative genomics of Parolsenella catena and Libanicoccus massiliensis: Reclassification of Libanicoccus massiliensis as Parolsenella massiliensis comb. nov.</title>
        <authorList>
            <person name="Sakamoto M."/>
            <person name="Ikeyama N."/>
            <person name="Murakami T."/>
            <person name="Mori H."/>
            <person name="Yuki M."/>
            <person name="Ohkuma M."/>
        </authorList>
    </citation>
    <scope>NUCLEOTIDE SEQUENCE [LARGE SCALE GENOMIC DNA]</scope>
    <source>
        <strain evidence="9">JCM 31932</strain>
    </source>
</reference>
<dbReference type="InterPro" id="IPR004114">
    <property type="entry name" value="THUMP_dom"/>
</dbReference>
<accession>A0A3G9K521</accession>
<feature type="domain" description="THUMP" evidence="7">
    <location>
        <begin position="60"/>
        <end position="171"/>
    </location>
</feature>
<evidence type="ECO:0000256" key="5">
    <source>
        <dbReference type="PROSITE-ProRule" id="PRU00529"/>
    </source>
</evidence>
<gene>
    <name evidence="4 8" type="primary">rlmL</name>
    <name evidence="8" type="ORF">Pcatena_03190</name>
</gene>
<feature type="region of interest" description="Disordered" evidence="6">
    <location>
        <begin position="784"/>
        <end position="986"/>
    </location>
</feature>
<keyword evidence="1 4" id="KW-0489">Methyltransferase</keyword>
<dbReference type="AlphaFoldDB" id="A0A3G9K521"/>
<dbReference type="SMART" id="SM00981">
    <property type="entry name" value="THUMP"/>
    <property type="match status" value="1"/>
</dbReference>
<dbReference type="GO" id="GO:0005737">
    <property type="term" value="C:cytoplasm"/>
    <property type="evidence" value="ECO:0007669"/>
    <property type="project" value="UniProtKB-SubCell"/>
</dbReference>
<dbReference type="GO" id="GO:0052915">
    <property type="term" value="F:23S rRNA (guanine(2445)-N(2))-methyltransferase activity"/>
    <property type="evidence" value="ECO:0007669"/>
    <property type="project" value="UniProtKB-UniRule"/>
</dbReference>
<dbReference type="InterPro" id="IPR017244">
    <property type="entry name" value="23SrRNA_methyltr_KL"/>
</dbReference>
<dbReference type="InterPro" id="IPR054170">
    <property type="entry name" value="RlmL_1st"/>
</dbReference>
<evidence type="ECO:0000313" key="8">
    <source>
        <dbReference type="EMBL" id="BBH49732.1"/>
    </source>
</evidence>
<dbReference type="PROSITE" id="PS51165">
    <property type="entry name" value="THUMP"/>
    <property type="match status" value="1"/>
</dbReference>
<dbReference type="Gene3D" id="3.30.2130.30">
    <property type="match status" value="1"/>
</dbReference>
<dbReference type="PANTHER" id="PTHR47313">
    <property type="entry name" value="RIBOSOMAL RNA LARGE SUBUNIT METHYLTRANSFERASE K/L"/>
    <property type="match status" value="1"/>
</dbReference>
<comment type="subcellular location">
    <subcellularLocation>
        <location evidence="4">Cytoplasm</location>
    </subcellularLocation>
</comment>
<dbReference type="HAMAP" id="MF_01858">
    <property type="entry name" value="23SrRNA_methyltr_KL"/>
    <property type="match status" value="1"/>
</dbReference>
<keyword evidence="9" id="KW-1185">Reference proteome</keyword>
<comment type="function">
    <text evidence="4">Specifically methylates the guanine in position 2445 (m2G2445) and the guanine in position 2069 (m7G2069) of 23S rRNA.</text>
</comment>
<dbReference type="InterPro" id="IPR029063">
    <property type="entry name" value="SAM-dependent_MTases_sf"/>
</dbReference>
<dbReference type="Gene3D" id="3.40.50.150">
    <property type="entry name" value="Vaccinia Virus protein VP39"/>
    <property type="match status" value="2"/>
</dbReference>
<keyword evidence="4" id="KW-0963">Cytoplasm</keyword>
<evidence type="ECO:0000259" key="7">
    <source>
        <dbReference type="PROSITE" id="PS51165"/>
    </source>
</evidence>
<keyword evidence="3 4" id="KW-0949">S-adenosyl-L-methionine</keyword>
<dbReference type="Pfam" id="PF22020">
    <property type="entry name" value="RlmL_1st"/>
    <property type="match status" value="1"/>
</dbReference>
<evidence type="ECO:0000256" key="6">
    <source>
        <dbReference type="SAM" id="MobiDB-lite"/>
    </source>
</evidence>
<dbReference type="EC" id="2.1.1.264" evidence="4"/>
<dbReference type="EC" id="2.1.1.173" evidence="4"/>